<dbReference type="KEGG" id="elim:B2M23_12290"/>
<evidence type="ECO:0000256" key="1">
    <source>
        <dbReference type="SAM" id="MobiDB-lite"/>
    </source>
</evidence>
<organism evidence="3 4">
    <name type="scientific">Eubacterium limosum</name>
    <dbReference type="NCBI Taxonomy" id="1736"/>
    <lineage>
        <taxon>Bacteria</taxon>
        <taxon>Bacillati</taxon>
        <taxon>Bacillota</taxon>
        <taxon>Clostridia</taxon>
        <taxon>Eubacteriales</taxon>
        <taxon>Eubacteriaceae</taxon>
        <taxon>Eubacterium</taxon>
    </lineage>
</organism>
<evidence type="ECO:0000256" key="2">
    <source>
        <dbReference type="SAM" id="Phobius"/>
    </source>
</evidence>
<feature type="region of interest" description="Disordered" evidence="1">
    <location>
        <begin position="1"/>
        <end position="24"/>
    </location>
</feature>
<proteinExistence type="predicted"/>
<feature type="transmembrane region" description="Helical" evidence="2">
    <location>
        <begin position="26"/>
        <end position="47"/>
    </location>
</feature>
<gene>
    <name evidence="3" type="ORF">B2M23_12290</name>
</gene>
<keyword evidence="2" id="KW-0812">Transmembrane</keyword>
<dbReference type="AlphaFoldDB" id="A0AAC9W3H1"/>
<evidence type="ECO:0000313" key="3">
    <source>
        <dbReference type="EMBL" id="ARD66281.1"/>
    </source>
</evidence>
<name>A0AAC9W3H1_EUBLI</name>
<dbReference type="EMBL" id="CP019962">
    <property type="protein sequence ID" value="ARD66281.1"/>
    <property type="molecule type" value="Genomic_DNA"/>
</dbReference>
<protein>
    <submittedName>
        <fullName evidence="3">Uncharacterized protein</fullName>
    </submittedName>
</protein>
<evidence type="ECO:0000313" key="4">
    <source>
        <dbReference type="Proteomes" id="UP000192391"/>
    </source>
</evidence>
<keyword evidence="2" id="KW-0472">Membrane</keyword>
<sequence>MLSDKPAAKFQSGAQRRNRTTDRPSFPAAACLTLLLFRLSYLSGFIFSKNKKSQTCCLTNLRLNFKVVPRGGIEPPTGLLFRLLPV</sequence>
<reference evidence="4" key="1">
    <citation type="journal article" date="2017" name="Sci. Rep.">
        <title>Determination of the Genome and Primary Transcriptome of Syngas Fermenting Eubacterium limosum ATCC 8486.</title>
        <authorList>
            <person name="Song Y."/>
            <person name="Shin J."/>
            <person name="Jeong Y."/>
            <person name="Jin S."/>
            <person name="Lee J.K."/>
            <person name="Kim D.R."/>
            <person name="Kim S.C."/>
            <person name="Cho S."/>
            <person name="Cho B.K."/>
        </authorList>
    </citation>
    <scope>NUCLEOTIDE SEQUENCE [LARGE SCALE GENOMIC DNA]</scope>
    <source>
        <strain evidence="4">ATCC 8486</strain>
    </source>
</reference>
<accession>A0AAC9W3H1</accession>
<keyword evidence="2" id="KW-1133">Transmembrane helix</keyword>
<dbReference type="Proteomes" id="UP000192391">
    <property type="component" value="Chromosome"/>
</dbReference>